<proteinExistence type="inferred from homology"/>
<evidence type="ECO:0000313" key="3">
    <source>
        <dbReference type="EMBL" id="GKV16007.1"/>
    </source>
</evidence>
<dbReference type="Pfam" id="PF04520">
    <property type="entry name" value="Senescence_reg"/>
    <property type="match status" value="1"/>
</dbReference>
<evidence type="ECO:0000256" key="1">
    <source>
        <dbReference type="ARBA" id="ARBA00034773"/>
    </source>
</evidence>
<evidence type="ECO:0000256" key="2">
    <source>
        <dbReference type="SAM" id="MobiDB-lite"/>
    </source>
</evidence>
<dbReference type="GO" id="GO:0010150">
    <property type="term" value="P:leaf senescence"/>
    <property type="evidence" value="ECO:0007669"/>
    <property type="project" value="UniProtKB-ARBA"/>
</dbReference>
<feature type="compositionally biased region" description="Basic and acidic residues" evidence="2">
    <location>
        <begin position="120"/>
        <end position="131"/>
    </location>
</feature>
<comment type="caution">
    <text evidence="3">The sequence shown here is derived from an EMBL/GenBank/DDBJ whole genome shotgun (WGS) entry which is preliminary data.</text>
</comment>
<dbReference type="PANTHER" id="PTHR33083">
    <property type="entry name" value="EXPRESSED PROTEIN"/>
    <property type="match status" value="1"/>
</dbReference>
<dbReference type="PANTHER" id="PTHR33083:SF103">
    <property type="entry name" value="SENESCENCE REGULATOR"/>
    <property type="match status" value="1"/>
</dbReference>
<dbReference type="Proteomes" id="UP001054252">
    <property type="component" value="Unassembled WGS sequence"/>
</dbReference>
<protein>
    <recommendedName>
        <fullName evidence="5">Senescence regulator</fullName>
    </recommendedName>
</protein>
<reference evidence="3 4" key="1">
    <citation type="journal article" date="2021" name="Commun. Biol.">
        <title>The genome of Shorea leprosula (Dipterocarpaceae) highlights the ecological relevance of drought in aseasonal tropical rainforests.</title>
        <authorList>
            <person name="Ng K.K.S."/>
            <person name="Kobayashi M.J."/>
            <person name="Fawcett J.A."/>
            <person name="Hatakeyama M."/>
            <person name="Paape T."/>
            <person name="Ng C.H."/>
            <person name="Ang C.C."/>
            <person name="Tnah L.H."/>
            <person name="Lee C.T."/>
            <person name="Nishiyama T."/>
            <person name="Sese J."/>
            <person name="O'Brien M.J."/>
            <person name="Copetti D."/>
            <person name="Mohd Noor M.I."/>
            <person name="Ong R.C."/>
            <person name="Putra M."/>
            <person name="Sireger I.Z."/>
            <person name="Indrioko S."/>
            <person name="Kosugi Y."/>
            <person name="Izuno A."/>
            <person name="Isagi Y."/>
            <person name="Lee S.L."/>
            <person name="Shimizu K.K."/>
        </authorList>
    </citation>
    <scope>NUCLEOTIDE SEQUENCE [LARGE SCALE GENOMIC DNA]</scope>
    <source>
        <strain evidence="3">214</strain>
    </source>
</reference>
<gene>
    <name evidence="3" type="ORF">SLEP1_g26719</name>
</gene>
<dbReference type="AlphaFoldDB" id="A0AAV5JWM9"/>
<organism evidence="3 4">
    <name type="scientific">Rubroshorea leprosula</name>
    <dbReference type="NCBI Taxonomy" id="152421"/>
    <lineage>
        <taxon>Eukaryota</taxon>
        <taxon>Viridiplantae</taxon>
        <taxon>Streptophyta</taxon>
        <taxon>Embryophyta</taxon>
        <taxon>Tracheophyta</taxon>
        <taxon>Spermatophyta</taxon>
        <taxon>Magnoliopsida</taxon>
        <taxon>eudicotyledons</taxon>
        <taxon>Gunneridae</taxon>
        <taxon>Pentapetalae</taxon>
        <taxon>rosids</taxon>
        <taxon>malvids</taxon>
        <taxon>Malvales</taxon>
        <taxon>Dipterocarpaceae</taxon>
        <taxon>Rubroshorea</taxon>
    </lineage>
</organism>
<dbReference type="EMBL" id="BPVZ01000044">
    <property type="protein sequence ID" value="GKV16007.1"/>
    <property type="molecule type" value="Genomic_DNA"/>
</dbReference>
<name>A0AAV5JWM9_9ROSI</name>
<feature type="compositionally biased region" description="Acidic residues" evidence="2">
    <location>
        <begin position="132"/>
        <end position="143"/>
    </location>
</feature>
<accession>A0AAV5JWM9</accession>
<feature type="compositionally biased region" description="Polar residues" evidence="2">
    <location>
        <begin position="52"/>
        <end position="61"/>
    </location>
</feature>
<dbReference type="InterPro" id="IPR007608">
    <property type="entry name" value="Senescence_reg_S40"/>
</dbReference>
<feature type="region of interest" description="Disordered" evidence="2">
    <location>
        <begin position="1"/>
        <end position="61"/>
    </location>
</feature>
<evidence type="ECO:0008006" key="5">
    <source>
        <dbReference type="Google" id="ProtNLM"/>
    </source>
</evidence>
<sequence>MADRKGIMRKSPCSYNRSSVRDENFEEEDMWSYAKEKEDSSPTLRKSKDYGGSSSSAWRVSTTPRIIPKVSNLTSHETKMAQQSSAPVKIPDWSKIYGKCATSTNGSWVYDGNGIGDSTGYEHGDYHHSDGGGDDDGDGDDDMVPPHEWLARKLARSQISSFSVCEGMGRTLKGRDLSRVRNAVLTKTGFLE</sequence>
<keyword evidence="4" id="KW-1185">Reference proteome</keyword>
<feature type="region of interest" description="Disordered" evidence="2">
    <location>
        <begin position="119"/>
        <end position="147"/>
    </location>
</feature>
<evidence type="ECO:0000313" key="4">
    <source>
        <dbReference type="Proteomes" id="UP001054252"/>
    </source>
</evidence>
<comment type="similarity">
    <text evidence="1">Belongs to the senescence regulator S40 family.</text>
</comment>